<feature type="binding site" evidence="2">
    <location>
        <position position="45"/>
    </location>
    <ligand>
        <name>Mg(2+)</name>
        <dbReference type="ChEBI" id="CHEBI:18420"/>
        <label>1</label>
    </ligand>
</feature>
<dbReference type="InterPro" id="IPR016188">
    <property type="entry name" value="PurM-like_N"/>
</dbReference>
<dbReference type="Pfam" id="PF02769">
    <property type="entry name" value="AIRS_C"/>
    <property type="match status" value="1"/>
</dbReference>
<dbReference type="InterPro" id="IPR036676">
    <property type="entry name" value="PurM-like_C_sf"/>
</dbReference>
<proteinExistence type="inferred from homology"/>
<dbReference type="PANTHER" id="PTHR30270:SF0">
    <property type="entry name" value="THIAMINE-MONOPHOSPHATE KINASE"/>
    <property type="match status" value="1"/>
</dbReference>
<keyword evidence="2" id="KW-0460">Magnesium</keyword>
<keyword evidence="2 5" id="KW-0418">Kinase</keyword>
<feature type="binding site" evidence="2">
    <location>
        <position position="209"/>
    </location>
    <ligand>
        <name>Mg(2+)</name>
        <dbReference type="ChEBI" id="CHEBI:18420"/>
        <label>3</label>
    </ligand>
</feature>
<dbReference type="InterPro" id="IPR010918">
    <property type="entry name" value="PurM-like_C_dom"/>
</dbReference>
<comment type="catalytic activity">
    <reaction evidence="2">
        <text>thiamine phosphate + ATP = thiamine diphosphate + ADP</text>
        <dbReference type="Rhea" id="RHEA:15913"/>
        <dbReference type="ChEBI" id="CHEBI:30616"/>
        <dbReference type="ChEBI" id="CHEBI:37575"/>
        <dbReference type="ChEBI" id="CHEBI:58937"/>
        <dbReference type="ChEBI" id="CHEBI:456216"/>
        <dbReference type="EC" id="2.7.4.16"/>
    </reaction>
</comment>
<evidence type="ECO:0000313" key="5">
    <source>
        <dbReference type="EMBL" id="MCG6503075.1"/>
    </source>
</evidence>
<feature type="binding site" evidence="2">
    <location>
        <position position="318"/>
    </location>
    <ligand>
        <name>substrate</name>
    </ligand>
</feature>
<organism evidence="5 6">
    <name type="scientific">Kingella pumchi</name>
    <dbReference type="NCBI Taxonomy" id="2779506"/>
    <lineage>
        <taxon>Bacteria</taxon>
        <taxon>Pseudomonadati</taxon>
        <taxon>Pseudomonadota</taxon>
        <taxon>Betaproteobacteria</taxon>
        <taxon>Neisseriales</taxon>
        <taxon>Neisseriaceae</taxon>
        <taxon>Kingella</taxon>
    </lineage>
</organism>
<comment type="pathway">
    <text evidence="2">Cofactor biosynthesis; thiamine diphosphate biosynthesis; thiamine diphosphate from thiamine phosphate: step 1/1.</text>
</comment>
<feature type="binding site" evidence="2">
    <location>
        <position position="212"/>
    </location>
    <ligand>
        <name>Mg(2+)</name>
        <dbReference type="ChEBI" id="CHEBI:18420"/>
        <label>5</label>
    </ligand>
</feature>
<gene>
    <name evidence="2 5" type="primary">thiL</name>
    <name evidence="5" type="ORF">MB824_00955</name>
</gene>
<comment type="caution">
    <text evidence="2">Lacks conserved residue(s) required for the propagation of feature annotation.</text>
</comment>
<dbReference type="RefSeq" id="WP_238745066.1">
    <property type="nucleotide sequence ID" value="NZ_JAKOOW010000002.1"/>
</dbReference>
<evidence type="ECO:0000256" key="1">
    <source>
        <dbReference type="ARBA" id="ARBA00022977"/>
    </source>
</evidence>
<protein>
    <recommendedName>
        <fullName evidence="2">Thiamine-monophosphate kinase</fullName>
        <shortName evidence="2">TMP kinase</shortName>
        <shortName evidence="2">Thiamine-phosphate kinase</shortName>
        <ecNumber evidence="2">2.7.4.16</ecNumber>
    </recommendedName>
</protein>
<feature type="binding site" evidence="2">
    <location>
        <position position="45"/>
    </location>
    <ligand>
        <name>Mg(2+)</name>
        <dbReference type="ChEBI" id="CHEBI:18420"/>
        <label>2</label>
    </ligand>
</feature>
<feature type="binding site" evidence="2">
    <location>
        <position position="43"/>
    </location>
    <ligand>
        <name>Mg(2+)</name>
        <dbReference type="ChEBI" id="CHEBI:18420"/>
        <label>4</label>
    </ligand>
</feature>
<dbReference type="PANTHER" id="PTHR30270">
    <property type="entry name" value="THIAMINE-MONOPHOSPHATE KINASE"/>
    <property type="match status" value="1"/>
</dbReference>
<comment type="miscellaneous">
    <text evidence="2">Reaction mechanism of ThiL seems to utilize a direct, inline transfer of the gamma-phosphate of ATP to TMP rather than a phosphorylated enzyme intermediate.</text>
</comment>
<feature type="binding site" evidence="2">
    <location>
        <position position="73"/>
    </location>
    <ligand>
        <name>Mg(2+)</name>
        <dbReference type="ChEBI" id="CHEBI:18420"/>
        <label>4</label>
    </ligand>
</feature>
<feature type="binding site" evidence="2">
    <location>
        <begin position="119"/>
        <end position="120"/>
    </location>
    <ligand>
        <name>ATP</name>
        <dbReference type="ChEBI" id="CHEBI:30616"/>
    </ligand>
</feature>
<feature type="binding site" evidence="2">
    <location>
        <position position="28"/>
    </location>
    <ligand>
        <name>Mg(2+)</name>
        <dbReference type="ChEBI" id="CHEBI:18420"/>
        <label>3</label>
    </ligand>
</feature>
<sequence>MNEFDFIRRYLAAHKQPENGVALGIGDDAAIVRPGAGCDLHISCDMLVCGRHFFADHPPDALAHKIVAVNVSDMAAMGAKPRWMLLAAALPELDENWLAAFCDSLFAQARRYGISLIGGDTTRGDLCFSLTIAGETPRNQALRRSGAQDGDDIWVSGRIGLAAAALRHRLGAFRLPESLLAACQERLLRPEPRPKLGSRLLGTAHAAQDISDGLAQDLCHILRASKLAAEIDAAALPSSPELKRLLPYADWLSCVLDGGDDYELLFTAPPAARLRIEQIGRDCAVPLSRIGRTQPENGADRLWLRENGHLRPYAAQGFDHFA</sequence>
<dbReference type="Proteomes" id="UP001298424">
    <property type="component" value="Unassembled WGS sequence"/>
</dbReference>
<feature type="binding site" evidence="2">
    <location>
        <position position="211"/>
    </location>
    <ligand>
        <name>ATP</name>
        <dbReference type="ChEBI" id="CHEBI:30616"/>
    </ligand>
</feature>
<feature type="binding site" evidence="2">
    <location>
        <position position="144"/>
    </location>
    <ligand>
        <name>ATP</name>
        <dbReference type="ChEBI" id="CHEBI:30616"/>
    </ligand>
</feature>
<dbReference type="SUPFAM" id="SSF56042">
    <property type="entry name" value="PurM C-terminal domain-like"/>
    <property type="match status" value="1"/>
</dbReference>
<dbReference type="InterPro" id="IPR036921">
    <property type="entry name" value="PurM-like_N_sf"/>
</dbReference>
<feature type="binding site" evidence="2">
    <location>
        <position position="28"/>
    </location>
    <ligand>
        <name>Mg(2+)</name>
        <dbReference type="ChEBI" id="CHEBI:18420"/>
        <label>4</label>
    </ligand>
</feature>
<evidence type="ECO:0000259" key="3">
    <source>
        <dbReference type="Pfam" id="PF00586"/>
    </source>
</evidence>
<comment type="function">
    <text evidence="2">Catalyzes the ATP-dependent phosphorylation of thiamine-monophosphate (TMP) to form thiamine-pyrophosphate (TPP), the active form of vitamin B1.</text>
</comment>
<dbReference type="Gene3D" id="3.90.650.10">
    <property type="entry name" value="PurM-like C-terminal domain"/>
    <property type="match status" value="1"/>
</dbReference>
<feature type="binding site" evidence="2">
    <location>
        <position position="73"/>
    </location>
    <ligand>
        <name>Mg(2+)</name>
        <dbReference type="ChEBI" id="CHEBI:18420"/>
        <label>3</label>
    </ligand>
</feature>
<comment type="similarity">
    <text evidence="2">Belongs to the thiamine-monophosphate kinase family.</text>
</comment>
<keyword evidence="1 2" id="KW-0784">Thiamine biosynthesis</keyword>
<dbReference type="GO" id="GO:0009030">
    <property type="term" value="F:thiamine-phosphate kinase activity"/>
    <property type="evidence" value="ECO:0007669"/>
    <property type="project" value="UniProtKB-EC"/>
</dbReference>
<feature type="domain" description="PurM-like N-terminal" evidence="3">
    <location>
        <begin position="26"/>
        <end position="135"/>
    </location>
</feature>
<keyword evidence="2 5" id="KW-0808">Transferase</keyword>
<evidence type="ECO:0000259" key="4">
    <source>
        <dbReference type="Pfam" id="PF02769"/>
    </source>
</evidence>
<dbReference type="NCBIfam" id="TIGR01379">
    <property type="entry name" value="thiL"/>
    <property type="match status" value="1"/>
</dbReference>
<keyword evidence="2" id="KW-0547">Nucleotide-binding</keyword>
<keyword evidence="6" id="KW-1185">Reference proteome</keyword>
<evidence type="ECO:0000256" key="2">
    <source>
        <dbReference type="HAMAP-Rule" id="MF_02128"/>
    </source>
</evidence>
<keyword evidence="2" id="KW-0067">ATP-binding</keyword>
<dbReference type="PIRSF" id="PIRSF005303">
    <property type="entry name" value="Thiam_monoph_kin"/>
    <property type="match status" value="1"/>
</dbReference>
<feature type="binding site" evidence="2">
    <location>
        <position position="120"/>
    </location>
    <ligand>
        <name>Mg(2+)</name>
        <dbReference type="ChEBI" id="CHEBI:18420"/>
        <label>1</label>
    </ligand>
</feature>
<accession>A0ABS9NK74</accession>
<keyword evidence="2" id="KW-0479">Metal-binding</keyword>
<feature type="binding site" evidence="2">
    <location>
        <position position="260"/>
    </location>
    <ligand>
        <name>substrate</name>
    </ligand>
</feature>
<dbReference type="HAMAP" id="MF_02128">
    <property type="entry name" value="TMP_kinase"/>
    <property type="match status" value="1"/>
</dbReference>
<name>A0ABS9NK74_9NEIS</name>
<evidence type="ECO:0000313" key="6">
    <source>
        <dbReference type="Proteomes" id="UP001298424"/>
    </source>
</evidence>
<dbReference type="EC" id="2.7.4.16" evidence="2"/>
<dbReference type="InterPro" id="IPR006283">
    <property type="entry name" value="ThiL-like"/>
</dbReference>
<dbReference type="SUPFAM" id="SSF55326">
    <property type="entry name" value="PurM N-terminal domain-like"/>
    <property type="match status" value="1"/>
</dbReference>
<feature type="domain" description="PurM-like C-terminal" evidence="4">
    <location>
        <begin position="149"/>
        <end position="297"/>
    </location>
</feature>
<feature type="binding site" evidence="2">
    <location>
        <position position="52"/>
    </location>
    <ligand>
        <name>substrate</name>
    </ligand>
</feature>
<dbReference type="Gene3D" id="3.30.1330.10">
    <property type="entry name" value="PurM-like, N-terminal domain"/>
    <property type="match status" value="1"/>
</dbReference>
<feature type="binding site" evidence="2">
    <location>
        <position position="73"/>
    </location>
    <ligand>
        <name>Mg(2+)</name>
        <dbReference type="ChEBI" id="CHEBI:18420"/>
        <label>2</label>
    </ligand>
</feature>
<dbReference type="EMBL" id="JAKOOW010000002">
    <property type="protein sequence ID" value="MCG6503075.1"/>
    <property type="molecule type" value="Genomic_DNA"/>
</dbReference>
<dbReference type="CDD" id="cd02194">
    <property type="entry name" value="ThiL"/>
    <property type="match status" value="1"/>
</dbReference>
<comment type="caution">
    <text evidence="5">The sequence shown here is derived from an EMBL/GenBank/DDBJ whole genome shotgun (WGS) entry which is preliminary data.</text>
</comment>
<dbReference type="Pfam" id="PF00586">
    <property type="entry name" value="AIRS"/>
    <property type="match status" value="1"/>
</dbReference>
<reference evidence="5 6" key="1">
    <citation type="submission" date="2022-02" db="EMBL/GenBank/DDBJ databases">
        <title>Genome sequence data of Kingella unionensis sp. nov. strain CICC 24913 (CCUG 75125).</title>
        <authorList>
            <person name="Xiao M."/>
        </authorList>
    </citation>
    <scope>NUCLEOTIDE SEQUENCE [LARGE SCALE GENOMIC DNA]</scope>
    <source>
        <strain evidence="5 6">CICC 24913</strain>
    </source>
</reference>